<evidence type="ECO:0000256" key="8">
    <source>
        <dbReference type="ARBA" id="ARBA00023144"/>
    </source>
</evidence>
<evidence type="ECO:0000256" key="2">
    <source>
        <dbReference type="ARBA" id="ARBA00001911"/>
    </source>
</evidence>
<dbReference type="Gene3D" id="3.40.50.720">
    <property type="entry name" value="NAD(P)-binding Rossmann-like Domain"/>
    <property type="match status" value="1"/>
</dbReference>
<dbReference type="InterPro" id="IPR001509">
    <property type="entry name" value="Epimerase_deHydtase"/>
</dbReference>
<gene>
    <name evidence="13" type="primary">galE</name>
    <name evidence="13" type="ORF">IFO67_15655</name>
</gene>
<organism evidence="13 14">
    <name type="scientific">Thauera sedimentorum</name>
    <dbReference type="NCBI Taxonomy" id="2767595"/>
    <lineage>
        <taxon>Bacteria</taxon>
        <taxon>Pseudomonadati</taxon>
        <taxon>Pseudomonadota</taxon>
        <taxon>Betaproteobacteria</taxon>
        <taxon>Rhodocyclales</taxon>
        <taxon>Zoogloeaceae</taxon>
        <taxon>Thauera</taxon>
    </lineage>
</organism>
<evidence type="ECO:0000256" key="9">
    <source>
        <dbReference type="ARBA" id="ARBA00023235"/>
    </source>
</evidence>
<evidence type="ECO:0000256" key="3">
    <source>
        <dbReference type="ARBA" id="ARBA00004947"/>
    </source>
</evidence>
<comment type="similarity">
    <text evidence="4">Belongs to the NAD(P)-dependent epimerase/dehydratase family.</text>
</comment>
<comment type="pathway">
    <text evidence="3">Carbohydrate metabolism; galactose metabolism.</text>
</comment>
<evidence type="ECO:0000256" key="1">
    <source>
        <dbReference type="ARBA" id="ARBA00000083"/>
    </source>
</evidence>
<dbReference type="PANTHER" id="PTHR43725">
    <property type="entry name" value="UDP-GLUCOSE 4-EPIMERASE"/>
    <property type="match status" value="1"/>
</dbReference>
<dbReference type="Proteomes" id="UP000603602">
    <property type="component" value="Unassembled WGS sequence"/>
</dbReference>
<keyword evidence="8" id="KW-0119">Carbohydrate metabolism</keyword>
<evidence type="ECO:0000256" key="5">
    <source>
        <dbReference type="ARBA" id="ARBA00013189"/>
    </source>
</evidence>
<accession>A0ABR9BDN0</accession>
<dbReference type="PANTHER" id="PTHR43725:SF47">
    <property type="entry name" value="UDP-GLUCOSE 4-EPIMERASE"/>
    <property type="match status" value="1"/>
</dbReference>
<evidence type="ECO:0000256" key="7">
    <source>
        <dbReference type="ARBA" id="ARBA00023027"/>
    </source>
</evidence>
<dbReference type="NCBIfam" id="NF007956">
    <property type="entry name" value="PRK10675.1"/>
    <property type="match status" value="1"/>
</dbReference>
<dbReference type="SUPFAM" id="SSF51735">
    <property type="entry name" value="NAD(P)-binding Rossmann-fold domains"/>
    <property type="match status" value="1"/>
</dbReference>
<protein>
    <recommendedName>
        <fullName evidence="6">UDP-glucose 4-epimerase</fullName>
        <ecNumber evidence="5">5.1.3.2</ecNumber>
    </recommendedName>
    <alternativeName>
        <fullName evidence="11">Galactowaldenase</fullName>
    </alternativeName>
    <alternativeName>
        <fullName evidence="10">UDP-galactose 4-epimerase</fullName>
    </alternativeName>
</protein>
<dbReference type="CDD" id="cd05247">
    <property type="entry name" value="UDP_G4E_1_SDR_e"/>
    <property type="match status" value="1"/>
</dbReference>
<dbReference type="Pfam" id="PF01370">
    <property type="entry name" value="Epimerase"/>
    <property type="match status" value="1"/>
</dbReference>
<dbReference type="InterPro" id="IPR005886">
    <property type="entry name" value="UDP_G4E"/>
</dbReference>
<evidence type="ECO:0000256" key="11">
    <source>
        <dbReference type="ARBA" id="ARBA00033067"/>
    </source>
</evidence>
<feature type="domain" description="NAD-dependent epimerase/dehydratase" evidence="12">
    <location>
        <begin position="63"/>
        <end position="322"/>
    </location>
</feature>
<evidence type="ECO:0000313" key="14">
    <source>
        <dbReference type="Proteomes" id="UP000603602"/>
    </source>
</evidence>
<dbReference type="NCBIfam" id="TIGR01179">
    <property type="entry name" value="galE"/>
    <property type="match status" value="1"/>
</dbReference>
<keyword evidence="8" id="KW-0299">Galactose metabolism</keyword>
<sequence length="401" mass="44379">MRRWLWSNCLIVRKCRRTSRRWKPRQLRPDRFASNIKEPDPVRFFFAYAFSLLRQENAVTGHVLVTGGAGYIGSHACLALLDSGADVVVVDDLSNSCRESLRRVEELAGRRLAGFHQMDVRDREGLERLMGRYPVDTVLHFAGLKAVGDSVAEPLRYYDNNVGGALALLEAMQRCGVRRIVFSSSATVYGDPQQVPITEDAPLGPTNPYGRTKLVIEEMLADLVASDPRWHAVILRYFNPVGAHPSGLIGEDPNGTPNNLMPYIAQVAIGRHPVLQVFGGDYPTVDGTGVRDFIHVMDLAEGHVRAVQRLDALPGLSKLNLGTGTGYSVLEVVAAFELASGARVPYRIVERRAGDVAACWADPKRAEAMLGWRARRGLSEMCADAWRWQAMNPGGYRGIER</sequence>
<comment type="cofactor">
    <cofactor evidence="2">
        <name>NAD(+)</name>
        <dbReference type="ChEBI" id="CHEBI:57540"/>
    </cofactor>
</comment>
<evidence type="ECO:0000256" key="6">
    <source>
        <dbReference type="ARBA" id="ARBA00018569"/>
    </source>
</evidence>
<dbReference type="InterPro" id="IPR001969">
    <property type="entry name" value="Aspartic_peptidase_AS"/>
</dbReference>
<dbReference type="GO" id="GO:0003978">
    <property type="term" value="F:UDP-glucose 4-epimerase activity"/>
    <property type="evidence" value="ECO:0007669"/>
    <property type="project" value="UniProtKB-EC"/>
</dbReference>
<dbReference type="PROSITE" id="PS00141">
    <property type="entry name" value="ASP_PROTEASE"/>
    <property type="match status" value="1"/>
</dbReference>
<name>A0ABR9BDN0_9RHOO</name>
<dbReference type="EC" id="5.1.3.2" evidence="5"/>
<dbReference type="Gene3D" id="3.90.25.10">
    <property type="entry name" value="UDP-galactose 4-epimerase, domain 1"/>
    <property type="match status" value="1"/>
</dbReference>
<comment type="catalytic activity">
    <reaction evidence="1">
        <text>UDP-alpha-D-glucose = UDP-alpha-D-galactose</text>
        <dbReference type="Rhea" id="RHEA:22168"/>
        <dbReference type="ChEBI" id="CHEBI:58885"/>
        <dbReference type="ChEBI" id="CHEBI:66914"/>
        <dbReference type="EC" id="5.1.3.2"/>
    </reaction>
</comment>
<proteinExistence type="inferred from homology"/>
<dbReference type="InterPro" id="IPR036291">
    <property type="entry name" value="NAD(P)-bd_dom_sf"/>
</dbReference>
<keyword evidence="9 13" id="KW-0413">Isomerase</keyword>
<keyword evidence="14" id="KW-1185">Reference proteome</keyword>
<keyword evidence="7" id="KW-0520">NAD</keyword>
<comment type="caution">
    <text evidence="13">The sequence shown here is derived from an EMBL/GenBank/DDBJ whole genome shotgun (WGS) entry which is preliminary data.</text>
</comment>
<evidence type="ECO:0000259" key="12">
    <source>
        <dbReference type="Pfam" id="PF01370"/>
    </source>
</evidence>
<evidence type="ECO:0000313" key="13">
    <source>
        <dbReference type="EMBL" id="MBD8504327.1"/>
    </source>
</evidence>
<dbReference type="EMBL" id="JACYTO010000002">
    <property type="protein sequence ID" value="MBD8504327.1"/>
    <property type="molecule type" value="Genomic_DNA"/>
</dbReference>
<evidence type="ECO:0000256" key="10">
    <source>
        <dbReference type="ARBA" id="ARBA00031367"/>
    </source>
</evidence>
<reference evidence="14" key="1">
    <citation type="submission" date="2023-07" db="EMBL/GenBank/DDBJ databases">
        <title>Thauera sp. CAU 1555 isolated from sand of Yaerae Beach.</title>
        <authorList>
            <person name="Kim W."/>
        </authorList>
    </citation>
    <scope>NUCLEOTIDE SEQUENCE [LARGE SCALE GENOMIC DNA]</scope>
    <source>
        <strain evidence="14">CAU 1555</strain>
    </source>
</reference>
<evidence type="ECO:0000256" key="4">
    <source>
        <dbReference type="ARBA" id="ARBA00007637"/>
    </source>
</evidence>